<dbReference type="SUPFAM" id="SSF56954">
    <property type="entry name" value="Outer membrane efflux proteins (OEP)"/>
    <property type="match status" value="1"/>
</dbReference>
<evidence type="ECO:0000256" key="9">
    <source>
        <dbReference type="SAM" id="MobiDB-lite"/>
    </source>
</evidence>
<evidence type="ECO:0000256" key="4">
    <source>
        <dbReference type="ARBA" id="ARBA00022452"/>
    </source>
</evidence>
<gene>
    <name evidence="11" type="ORF">BSZ37_19780</name>
</gene>
<evidence type="ECO:0000313" key="12">
    <source>
        <dbReference type="Proteomes" id="UP000216339"/>
    </source>
</evidence>
<keyword evidence="12" id="KW-1185">Reference proteome</keyword>
<keyword evidence="10" id="KW-0732">Signal</keyword>
<dbReference type="GO" id="GO:1990281">
    <property type="term" value="C:efflux pump complex"/>
    <property type="evidence" value="ECO:0007669"/>
    <property type="project" value="TreeGrafter"/>
</dbReference>
<dbReference type="GO" id="GO:0015288">
    <property type="term" value="F:porin activity"/>
    <property type="evidence" value="ECO:0007669"/>
    <property type="project" value="TreeGrafter"/>
</dbReference>
<evidence type="ECO:0000256" key="10">
    <source>
        <dbReference type="SAM" id="SignalP"/>
    </source>
</evidence>
<evidence type="ECO:0000256" key="5">
    <source>
        <dbReference type="ARBA" id="ARBA00022692"/>
    </source>
</evidence>
<dbReference type="InterPro" id="IPR051906">
    <property type="entry name" value="TolC-like"/>
</dbReference>
<dbReference type="PANTHER" id="PTHR30026:SF20">
    <property type="entry name" value="OUTER MEMBRANE PROTEIN TOLC"/>
    <property type="match status" value="1"/>
</dbReference>
<keyword evidence="8" id="KW-0175">Coiled coil</keyword>
<feature type="coiled-coil region" evidence="8">
    <location>
        <begin position="435"/>
        <end position="473"/>
    </location>
</feature>
<feature type="region of interest" description="Disordered" evidence="9">
    <location>
        <begin position="540"/>
        <end position="582"/>
    </location>
</feature>
<dbReference type="Gene3D" id="1.20.1600.10">
    <property type="entry name" value="Outer membrane efflux proteins (OEP)"/>
    <property type="match status" value="1"/>
</dbReference>
<feature type="signal peptide" evidence="10">
    <location>
        <begin position="1"/>
        <end position="24"/>
    </location>
</feature>
<evidence type="ECO:0000256" key="2">
    <source>
        <dbReference type="ARBA" id="ARBA00007613"/>
    </source>
</evidence>
<comment type="subcellular location">
    <subcellularLocation>
        <location evidence="1">Cell outer membrane</location>
    </subcellularLocation>
</comment>
<keyword evidence="5" id="KW-0812">Transmembrane</keyword>
<dbReference type="RefSeq" id="WP_095512181.1">
    <property type="nucleotide sequence ID" value="NZ_MQWD01000001.1"/>
</dbReference>
<evidence type="ECO:0000256" key="3">
    <source>
        <dbReference type="ARBA" id="ARBA00022448"/>
    </source>
</evidence>
<dbReference type="EMBL" id="MQWD01000001">
    <property type="protein sequence ID" value="PAP78504.1"/>
    <property type="molecule type" value="Genomic_DNA"/>
</dbReference>
<keyword evidence="7" id="KW-0998">Cell outer membrane</keyword>
<dbReference type="GO" id="GO:0015562">
    <property type="term" value="F:efflux transmembrane transporter activity"/>
    <property type="evidence" value="ECO:0007669"/>
    <property type="project" value="InterPro"/>
</dbReference>
<keyword evidence="3" id="KW-0813">Transport</keyword>
<protein>
    <recommendedName>
        <fullName evidence="13">Transporter</fullName>
    </recommendedName>
</protein>
<evidence type="ECO:0000256" key="7">
    <source>
        <dbReference type="ARBA" id="ARBA00023237"/>
    </source>
</evidence>
<dbReference type="PANTHER" id="PTHR30026">
    <property type="entry name" value="OUTER MEMBRANE PROTEIN TOLC"/>
    <property type="match status" value="1"/>
</dbReference>
<keyword evidence="4" id="KW-1134">Transmembrane beta strand</keyword>
<dbReference type="GO" id="GO:0009279">
    <property type="term" value="C:cell outer membrane"/>
    <property type="evidence" value="ECO:0007669"/>
    <property type="project" value="UniProtKB-SubCell"/>
</dbReference>
<dbReference type="Proteomes" id="UP000216339">
    <property type="component" value="Unassembled WGS sequence"/>
</dbReference>
<evidence type="ECO:0000256" key="6">
    <source>
        <dbReference type="ARBA" id="ARBA00023136"/>
    </source>
</evidence>
<proteinExistence type="inferred from homology"/>
<evidence type="ECO:0000313" key="11">
    <source>
        <dbReference type="EMBL" id="PAP78504.1"/>
    </source>
</evidence>
<reference evidence="11 12" key="1">
    <citation type="submission" date="2016-11" db="EMBL/GenBank/DDBJ databases">
        <title>Study of marine rhodopsin-containing bacteria.</title>
        <authorList>
            <person name="Yoshizawa S."/>
            <person name="Kumagai Y."/>
            <person name="Kogure K."/>
        </authorList>
    </citation>
    <scope>NUCLEOTIDE SEQUENCE [LARGE SCALE GENOMIC DNA]</scope>
    <source>
        <strain evidence="11 12">SAORIC-28</strain>
    </source>
</reference>
<evidence type="ECO:0008006" key="13">
    <source>
        <dbReference type="Google" id="ProtNLM"/>
    </source>
</evidence>
<dbReference type="AlphaFoldDB" id="A0A271J620"/>
<organism evidence="11 12">
    <name type="scientific">Rubrivirga marina</name>
    <dbReference type="NCBI Taxonomy" id="1196024"/>
    <lineage>
        <taxon>Bacteria</taxon>
        <taxon>Pseudomonadati</taxon>
        <taxon>Rhodothermota</taxon>
        <taxon>Rhodothermia</taxon>
        <taxon>Rhodothermales</taxon>
        <taxon>Rubricoccaceae</taxon>
        <taxon>Rubrivirga</taxon>
    </lineage>
</organism>
<name>A0A271J620_9BACT</name>
<feature type="chain" id="PRO_5012786470" description="Transporter" evidence="10">
    <location>
        <begin position="25"/>
        <end position="582"/>
    </location>
</feature>
<keyword evidence="6" id="KW-0472">Membrane</keyword>
<comment type="caution">
    <text evidence="11">The sequence shown here is derived from an EMBL/GenBank/DDBJ whole genome shotgun (WGS) entry which is preliminary data.</text>
</comment>
<dbReference type="OrthoDB" id="367883at2"/>
<dbReference type="InterPro" id="IPR003423">
    <property type="entry name" value="OMP_efflux"/>
</dbReference>
<evidence type="ECO:0000256" key="1">
    <source>
        <dbReference type="ARBA" id="ARBA00004442"/>
    </source>
</evidence>
<accession>A0A271J620</accession>
<sequence length="582" mass="61999">MTTRTLALSALALGAIGTAPPAGAQPDTGRDSAVVIGLYDPATGGPARPASGTIRLTLDDAIQIALERAYAVRLAQLDVENSQSQVREAYGQLLPRVDASSSYTRNVVQANPFAGSSAGSLFSGLGAIGWLQFNEQARTDDDPTTQPISLAEYQRRVGEGQAAVGYNPADSSNPFGTDNQFTNTLSLSQPIYSGTAFAAVKGARALVEINESAVAQREDETIDQTRQAFYGALLAQEQAAVQRASLDRSRETFDDASLLVAQGVRPVLERLNAEVDLANAETGVVTAEAQAESARDQLLLTLGLPVDAPVELVGELAPPEEALFQTVGLAAASARALDLRPDIQQAALAVRLNEVQRDITKAGLYPSLSAFVNASYSGNIPDDRSFLTNPDPSDPFTFEAGSTDFFSEAYWQPALSVGLRMNWLLFDGFQTRRRIQQNQIAVDQAEIQLEQARNAAALEVAQAVRQLQSAERRLGTQAQTVATAETAFAFASARLQEGVATQLDVRTSSQNLDVARLNYLQAVYDALVARSAYERATGTIEPEPLDLAPRPEPSPRIPASLQTDAVPEAAPLTPTGGTDSPR</sequence>
<comment type="similarity">
    <text evidence="2">Belongs to the outer membrane factor (OMF) (TC 1.B.17) family.</text>
</comment>
<evidence type="ECO:0000256" key="8">
    <source>
        <dbReference type="SAM" id="Coils"/>
    </source>
</evidence>
<dbReference type="Pfam" id="PF02321">
    <property type="entry name" value="OEP"/>
    <property type="match status" value="2"/>
</dbReference>